<evidence type="ECO:0000256" key="5">
    <source>
        <dbReference type="ARBA" id="ARBA00022755"/>
    </source>
</evidence>
<comment type="caution">
    <text evidence="8">Lacks conserved residue(s) required for the propagation of feature annotation.</text>
</comment>
<dbReference type="GO" id="GO:0004642">
    <property type="term" value="F:phosphoribosylformylglycinamidine synthase activity"/>
    <property type="evidence" value="ECO:0007669"/>
    <property type="project" value="UniProtKB-UniRule"/>
</dbReference>
<keyword evidence="4 8" id="KW-0547">Nucleotide-binding</keyword>
<reference evidence="12 13" key="1">
    <citation type="journal article" date="2016" name="Nat. Commun.">
        <title>Thousands of microbial genomes shed light on interconnected biogeochemical processes in an aquifer system.</title>
        <authorList>
            <person name="Anantharaman K."/>
            <person name="Brown C.T."/>
            <person name="Hug L.A."/>
            <person name="Sharon I."/>
            <person name="Castelle C.J."/>
            <person name="Probst A.J."/>
            <person name="Thomas B.C."/>
            <person name="Singh A."/>
            <person name="Wilkins M.J."/>
            <person name="Karaoz U."/>
            <person name="Brodie E.L."/>
            <person name="Williams K.H."/>
            <person name="Hubbard S.S."/>
            <person name="Banfield J.F."/>
        </authorList>
    </citation>
    <scope>NUCLEOTIDE SEQUENCE [LARGE SCALE GENOMIC DNA]</scope>
</reference>
<dbReference type="GO" id="GO:0000287">
    <property type="term" value="F:magnesium ion binding"/>
    <property type="evidence" value="ECO:0007669"/>
    <property type="project" value="UniProtKB-UniRule"/>
</dbReference>
<dbReference type="PANTHER" id="PTHR43555">
    <property type="entry name" value="PHOSPHORIBOSYLFORMYLGLYCINAMIDINE SYNTHASE SUBUNIT PURL"/>
    <property type="match status" value="1"/>
</dbReference>
<dbReference type="Pfam" id="PF00586">
    <property type="entry name" value="AIRS"/>
    <property type="match status" value="2"/>
</dbReference>
<evidence type="ECO:0000313" key="12">
    <source>
        <dbReference type="EMBL" id="OGD86446.1"/>
    </source>
</evidence>
<evidence type="ECO:0000259" key="10">
    <source>
        <dbReference type="Pfam" id="PF02769"/>
    </source>
</evidence>
<dbReference type="SUPFAM" id="SSF56042">
    <property type="entry name" value="PurM C-terminal domain-like"/>
    <property type="match status" value="2"/>
</dbReference>
<dbReference type="InterPro" id="IPR036604">
    <property type="entry name" value="PurS-like_sf"/>
</dbReference>
<evidence type="ECO:0000256" key="1">
    <source>
        <dbReference type="ARBA" id="ARBA00022490"/>
    </source>
</evidence>
<evidence type="ECO:0000256" key="6">
    <source>
        <dbReference type="ARBA" id="ARBA00022840"/>
    </source>
</evidence>
<keyword evidence="3 8" id="KW-0479">Metal-binding</keyword>
<feature type="binding site" evidence="8">
    <location>
        <position position="737"/>
    </location>
    <ligand>
        <name>ATP</name>
        <dbReference type="ChEBI" id="CHEBI:30616"/>
    </ligand>
</feature>
<dbReference type="STRING" id="1797711.A2870_00695"/>
<evidence type="ECO:0000259" key="9">
    <source>
        <dbReference type="Pfam" id="PF00586"/>
    </source>
</evidence>
<dbReference type="GO" id="GO:0006189">
    <property type="term" value="P:'de novo' IMP biosynthetic process"/>
    <property type="evidence" value="ECO:0007669"/>
    <property type="project" value="UniProtKB-UniRule"/>
</dbReference>
<dbReference type="SUPFAM" id="SSF55326">
    <property type="entry name" value="PurM N-terminal domain-like"/>
    <property type="match status" value="2"/>
</dbReference>
<feature type="domain" description="Phosphoribosylformylglycinamidine synthase linker" evidence="11">
    <location>
        <begin position="180"/>
        <end position="223"/>
    </location>
</feature>
<comment type="subunit">
    <text evidence="8">Monomer. Part of the FGAM synthase complex composed of 1 PurL, 1 PurQ and 2 PurS subunits.</text>
</comment>
<dbReference type="Proteomes" id="UP000179102">
    <property type="component" value="Unassembled WGS sequence"/>
</dbReference>
<dbReference type="InterPro" id="IPR010918">
    <property type="entry name" value="PurM-like_C_dom"/>
</dbReference>
<feature type="domain" description="PurM-like N-terminal" evidence="9">
    <location>
        <begin position="642"/>
        <end position="741"/>
    </location>
</feature>
<name>A0A1F5G3J7_9BACT</name>
<comment type="function">
    <text evidence="8">Part of the phosphoribosylformylglycinamidine synthase complex involved in the purines biosynthetic pathway. Catalyzes the ATP-dependent conversion of formylglycinamide ribonucleotide (FGAR) and glutamine to yield formylglycinamidine ribonucleotide (FGAM) and glutamate. The FGAM synthase complex is composed of three subunits. PurQ produces an ammonia molecule by converting glutamine to glutamate. PurL transfers the ammonia molecule to FGAR to form FGAM in an ATP-dependent manner. PurS interacts with PurQ and PurL and is thought to assist in the transfer of the ammonia molecule from PurQ to PurL.</text>
</comment>
<dbReference type="EMBL" id="MFAZ01000043">
    <property type="protein sequence ID" value="OGD86446.1"/>
    <property type="molecule type" value="Genomic_DNA"/>
</dbReference>
<dbReference type="InterPro" id="IPR010074">
    <property type="entry name" value="PRibForGlyAmidine_synth_PurL"/>
</dbReference>
<dbReference type="UniPathway" id="UPA00074">
    <property type="reaction ID" value="UER00128"/>
</dbReference>
<comment type="catalytic activity">
    <reaction evidence="8">
        <text>N(2)-formyl-N(1)-(5-phospho-beta-D-ribosyl)glycinamide + L-glutamine + ATP + H2O = 2-formamido-N(1)-(5-O-phospho-beta-D-ribosyl)acetamidine + L-glutamate + ADP + phosphate + H(+)</text>
        <dbReference type="Rhea" id="RHEA:17129"/>
        <dbReference type="ChEBI" id="CHEBI:15377"/>
        <dbReference type="ChEBI" id="CHEBI:15378"/>
        <dbReference type="ChEBI" id="CHEBI:29985"/>
        <dbReference type="ChEBI" id="CHEBI:30616"/>
        <dbReference type="ChEBI" id="CHEBI:43474"/>
        <dbReference type="ChEBI" id="CHEBI:58359"/>
        <dbReference type="ChEBI" id="CHEBI:147286"/>
        <dbReference type="ChEBI" id="CHEBI:147287"/>
        <dbReference type="ChEBI" id="CHEBI:456216"/>
        <dbReference type="EC" id="6.3.5.3"/>
    </reaction>
</comment>
<dbReference type="Pfam" id="PF02769">
    <property type="entry name" value="AIRS_C"/>
    <property type="match status" value="2"/>
</dbReference>
<evidence type="ECO:0000256" key="3">
    <source>
        <dbReference type="ARBA" id="ARBA00022723"/>
    </source>
</evidence>
<dbReference type="Gene3D" id="3.30.1330.10">
    <property type="entry name" value="PurM-like, N-terminal domain"/>
    <property type="match status" value="2"/>
</dbReference>
<feature type="binding site" evidence="8">
    <location>
        <position position="276"/>
    </location>
    <ligand>
        <name>ATP</name>
        <dbReference type="ChEBI" id="CHEBI:30616"/>
    </ligand>
</feature>
<evidence type="ECO:0000256" key="7">
    <source>
        <dbReference type="ARBA" id="ARBA00022842"/>
    </source>
</evidence>
<evidence type="ECO:0000313" key="13">
    <source>
        <dbReference type="Proteomes" id="UP000179102"/>
    </source>
</evidence>
<dbReference type="AlphaFoldDB" id="A0A1F5G3J7"/>
<dbReference type="InterPro" id="IPR016188">
    <property type="entry name" value="PurM-like_N"/>
</dbReference>
<keyword evidence="2 8" id="KW-0436">Ligase</keyword>
<accession>A0A1F5G3J7</accession>
<feature type="binding site" evidence="8">
    <location>
        <position position="301"/>
    </location>
    <ligand>
        <name>substrate</name>
    </ligand>
</feature>
<dbReference type="InterPro" id="IPR041609">
    <property type="entry name" value="PurL_linker"/>
</dbReference>
<sequence>MYEVRVTSKAERDSRGEDLLTEIKRALKTYPIKKIRTVKVYRLEGISKPDLKKFTQKVLYEEIDQNVSYNGSILKDANQTIEVAYKPGVMNPEVGSLLKAAKDLGIKLTAADSSWEYVFFGELTRGEAKNLIAKLRLYNPLIEHIVDQRPKTLLITGKVGKTQTLTIRNISDEELMNLSKDKLFLNLEEMKVIQNYFKKIEREPTDCEIETLAQTWSEHSGHKTFRAKIIVGGKEKEPFITRLKKEAFKHKKNIVSAFVDNAGVMDFYDGWAINGKGETHNSPSAIEPYGGAMTGSGGVFRDIVATGQGAKTVISTDIFCLANWDLNPKKLPKGSLPPRYILSRVVSAVRDYGNRMGIPTNNGSFHFHDDFRAKPTILVGAYGILPKKYAKKGKVQKSDVVVSIGGRVGRDGIHGATFSSGEMTQRTITVNAQAVQIGNAIEEKRTFDAIIEARDQDCIRAMQDSGGGGLSSAIGEMGAETGVSVQLKNERLKYQGLNPWEIWLSESQERIVLAIPKNKINKFKKICGKYNVEISTLGTFDDTKKLKVFYGSEKVCDLEMQFLHEGLPQRVMNAEEVAKSKSKENKSPKIPKNQTEWIKTLQDVLSDGNICSKEPILRMYDHTVQGTSVLQPFTGESYDGPNDAAVIRPILGKPYGMVVAHGLNPILNRIDPYWGSIWAATEAISNYVAVGGIYQDASLVNNYIWPFPDEESLGSLDRSVTAVVDFMKTLKIPVISGKDSLSSTYRSDDGFVLKIPPVLCISVFGKIPDVKKTTSSDFKKTGSTIVQVGKMDMSSMGGTVYFSKNELLGESVPKIDLKILPKVLDVINQGISNGKILSCHDVSEGGIITAIFEMCLGGTMGAKIITDKKVRPDYFLFNETAGCFIVEVKGKEQAHKLFKNVPYKILGETIKKQTLSIENFFSVDVGKLKTAWQKPMKEIFHT</sequence>
<evidence type="ECO:0000259" key="11">
    <source>
        <dbReference type="Pfam" id="PF18072"/>
    </source>
</evidence>
<feature type="domain" description="PurM-like C-terminal" evidence="10">
    <location>
        <begin position="781"/>
        <end position="916"/>
    </location>
</feature>
<feature type="active site" evidence="8">
    <location>
        <position position="219"/>
    </location>
</feature>
<evidence type="ECO:0000256" key="8">
    <source>
        <dbReference type="HAMAP-Rule" id="MF_00420"/>
    </source>
</evidence>
<keyword evidence="6 8" id="KW-0067">ATP-binding</keyword>
<dbReference type="InterPro" id="IPR036676">
    <property type="entry name" value="PurM-like_C_sf"/>
</dbReference>
<dbReference type="Gene3D" id="3.30.1280.10">
    <property type="entry name" value="Phosphoribosylformylglycinamidine synthase subunit PurS"/>
    <property type="match status" value="1"/>
</dbReference>
<feature type="binding site" evidence="8">
    <location>
        <position position="740"/>
    </location>
    <ligand>
        <name>substrate</name>
    </ligand>
</feature>
<keyword evidence="5 8" id="KW-0658">Purine biosynthesis</keyword>
<dbReference type="GO" id="GO:0005524">
    <property type="term" value="F:ATP binding"/>
    <property type="evidence" value="ECO:0007669"/>
    <property type="project" value="UniProtKB-UniRule"/>
</dbReference>
<keyword evidence="1 8" id="KW-0963">Cytoplasm</keyword>
<dbReference type="CDD" id="cd02204">
    <property type="entry name" value="PurL_repeat2"/>
    <property type="match status" value="1"/>
</dbReference>
<comment type="similarity">
    <text evidence="8">Belongs to the FGAMS family.</text>
</comment>
<dbReference type="InterPro" id="IPR036921">
    <property type="entry name" value="PurM-like_N_sf"/>
</dbReference>
<organism evidence="12 13">
    <name type="scientific">Candidatus Curtissbacteria bacterium RIFCSPHIGHO2_01_FULL_41_11</name>
    <dbReference type="NCBI Taxonomy" id="1797711"/>
    <lineage>
        <taxon>Bacteria</taxon>
        <taxon>Candidatus Curtissiibacteriota</taxon>
    </lineage>
</organism>
<comment type="subcellular location">
    <subcellularLocation>
        <location evidence="8">Cytoplasm</location>
    </subcellularLocation>
</comment>
<dbReference type="GO" id="GO:0005737">
    <property type="term" value="C:cytoplasm"/>
    <property type="evidence" value="ECO:0007669"/>
    <property type="project" value="UniProtKB-SubCell"/>
</dbReference>
<evidence type="ECO:0000256" key="4">
    <source>
        <dbReference type="ARBA" id="ARBA00022741"/>
    </source>
</evidence>
<dbReference type="Pfam" id="PF18072">
    <property type="entry name" value="FGAR-AT_linker"/>
    <property type="match status" value="1"/>
</dbReference>
<dbReference type="Gene3D" id="3.90.650.10">
    <property type="entry name" value="PurM-like C-terminal domain"/>
    <property type="match status" value="2"/>
</dbReference>
<proteinExistence type="inferred from homology"/>
<comment type="pathway">
    <text evidence="8">Purine metabolism; IMP biosynthesis via de novo pathway; 5-amino-1-(5-phospho-D-ribosyl)imidazole from N(2)-formyl-N(1)-(5-phospho-D-ribosyl)glycinamide: step 1/2.</text>
</comment>
<dbReference type="HAMAP" id="MF_00420">
    <property type="entry name" value="PurL_2"/>
    <property type="match status" value="1"/>
</dbReference>
<evidence type="ECO:0000256" key="2">
    <source>
        <dbReference type="ARBA" id="ARBA00022598"/>
    </source>
</evidence>
<protein>
    <recommendedName>
        <fullName evidence="8">Phosphoribosylformylglycinamidine synthase subunit PurL</fullName>
        <shortName evidence="8">FGAM synthase</shortName>
        <ecNumber evidence="8">6.3.5.3</ecNumber>
    </recommendedName>
    <alternativeName>
        <fullName evidence="8">Formylglycinamide ribonucleotide amidotransferase subunit II</fullName>
        <shortName evidence="8">FGAR amidotransferase II</shortName>
        <shortName evidence="8">FGAR-AT II</shortName>
    </alternativeName>
    <alternativeName>
        <fullName evidence="8">Glutamine amidotransferase PurL</fullName>
    </alternativeName>
    <alternativeName>
        <fullName evidence="8">Phosphoribosylformylglycinamidine synthase subunit II</fullName>
    </alternativeName>
</protein>
<feature type="domain" description="PurM-like N-terminal" evidence="9">
    <location>
        <begin position="260"/>
        <end position="384"/>
    </location>
</feature>
<gene>
    <name evidence="8" type="primary">purL</name>
    <name evidence="12" type="ORF">A2870_00695</name>
</gene>
<feature type="binding site" evidence="8">
    <location>
        <position position="436"/>
    </location>
    <ligand>
        <name>substrate</name>
    </ligand>
</feature>
<comment type="caution">
    <text evidence="12">The sequence shown here is derived from an EMBL/GenBank/DDBJ whole genome shotgun (WGS) entry which is preliminary data.</text>
</comment>
<keyword evidence="7 8" id="KW-0460">Magnesium</keyword>
<dbReference type="CDD" id="cd02203">
    <property type="entry name" value="PurL_repeat1"/>
    <property type="match status" value="1"/>
</dbReference>
<feature type="binding site" evidence="8">
    <location>
        <position position="701"/>
    </location>
    <ligand>
        <name>ATP</name>
        <dbReference type="ChEBI" id="CHEBI:30616"/>
    </ligand>
</feature>
<dbReference type="PANTHER" id="PTHR43555:SF1">
    <property type="entry name" value="PHOSPHORIBOSYLFORMYLGLYCINAMIDINE SYNTHASE SUBUNIT PURL"/>
    <property type="match status" value="1"/>
</dbReference>
<dbReference type="EC" id="6.3.5.3" evidence="8"/>
<feature type="domain" description="PurM-like C-terminal" evidence="10">
    <location>
        <begin position="399"/>
        <end position="550"/>
    </location>
</feature>
<feature type="active site" description="Proton acceptor" evidence="8">
    <location>
        <position position="280"/>
    </location>
</feature>
<feature type="binding site" evidence="8">
    <location>
        <begin position="506"/>
        <end position="508"/>
    </location>
    <ligand>
        <name>substrate</name>
    </ligand>
</feature>
<feature type="binding site" evidence="8">
    <location>
        <position position="302"/>
    </location>
    <ligand>
        <name>Mg(2+)</name>
        <dbReference type="ChEBI" id="CHEBI:18420"/>
        <label>2</label>
    </ligand>
</feature>
<feature type="binding site" evidence="8">
    <location>
        <position position="464"/>
    </location>
    <ligand>
        <name>Mg(2+)</name>
        <dbReference type="ChEBI" id="CHEBI:18420"/>
        <label>2</label>
    </ligand>
</feature>
<feature type="binding site" evidence="8">
    <location>
        <position position="278"/>
    </location>
    <ligand>
        <name>Mg(2+)</name>
        <dbReference type="ChEBI" id="CHEBI:18420"/>
        <label>1</label>
    </ligand>
</feature>